<reference evidence="1 2" key="1">
    <citation type="journal article" date="2018" name="Front. Plant Sci.">
        <title>Red Clover (Trifolium pratense) and Zigzag Clover (T. medium) - A Picture of Genomic Similarities and Differences.</title>
        <authorList>
            <person name="Dluhosova J."/>
            <person name="Istvanek J."/>
            <person name="Nedelnik J."/>
            <person name="Repkova J."/>
        </authorList>
    </citation>
    <scope>NUCLEOTIDE SEQUENCE [LARGE SCALE GENOMIC DNA]</scope>
    <source>
        <strain evidence="2">cv. 10/8</strain>
        <tissue evidence="1">Leaf</tissue>
    </source>
</reference>
<dbReference type="Proteomes" id="UP000265520">
    <property type="component" value="Unassembled WGS sequence"/>
</dbReference>
<dbReference type="EMBL" id="LXQA011295367">
    <property type="protein sequence ID" value="MCI92262.1"/>
    <property type="molecule type" value="Genomic_DNA"/>
</dbReference>
<dbReference type="AlphaFoldDB" id="A0A392VXR1"/>
<protein>
    <submittedName>
        <fullName evidence="1">Uncharacterized protein</fullName>
    </submittedName>
</protein>
<keyword evidence="2" id="KW-1185">Reference proteome</keyword>
<evidence type="ECO:0000313" key="2">
    <source>
        <dbReference type="Proteomes" id="UP000265520"/>
    </source>
</evidence>
<sequence length="47" mass="5199">MPPYHLPNNDNVMQWNHSTYTNAIHRVVSANGGVINNVGPFAPQPNN</sequence>
<accession>A0A392VXR1</accession>
<evidence type="ECO:0000313" key="1">
    <source>
        <dbReference type="EMBL" id="MCI92262.1"/>
    </source>
</evidence>
<proteinExistence type="predicted"/>
<feature type="non-terminal residue" evidence="1">
    <location>
        <position position="47"/>
    </location>
</feature>
<organism evidence="1 2">
    <name type="scientific">Trifolium medium</name>
    <dbReference type="NCBI Taxonomy" id="97028"/>
    <lineage>
        <taxon>Eukaryota</taxon>
        <taxon>Viridiplantae</taxon>
        <taxon>Streptophyta</taxon>
        <taxon>Embryophyta</taxon>
        <taxon>Tracheophyta</taxon>
        <taxon>Spermatophyta</taxon>
        <taxon>Magnoliopsida</taxon>
        <taxon>eudicotyledons</taxon>
        <taxon>Gunneridae</taxon>
        <taxon>Pentapetalae</taxon>
        <taxon>rosids</taxon>
        <taxon>fabids</taxon>
        <taxon>Fabales</taxon>
        <taxon>Fabaceae</taxon>
        <taxon>Papilionoideae</taxon>
        <taxon>50 kb inversion clade</taxon>
        <taxon>NPAAA clade</taxon>
        <taxon>Hologalegina</taxon>
        <taxon>IRL clade</taxon>
        <taxon>Trifolieae</taxon>
        <taxon>Trifolium</taxon>
    </lineage>
</organism>
<name>A0A392VXR1_9FABA</name>
<comment type="caution">
    <text evidence="1">The sequence shown here is derived from an EMBL/GenBank/DDBJ whole genome shotgun (WGS) entry which is preliminary data.</text>
</comment>